<accession>A0A345HR72</accession>
<dbReference type="AlphaFoldDB" id="A0A345HR72"/>
<dbReference type="KEGG" id="spad:DVK44_17725"/>
<evidence type="ECO:0000313" key="3">
    <source>
        <dbReference type="Proteomes" id="UP000253868"/>
    </source>
</evidence>
<sequence length="605" mass="63442">MDSDSSAQDSPPPDSATPDGPVEDSYFDYCPWDFARRASAAQHAAQAAHQKRLADAGASLGPRCYVSPAAGVFPDALSLGADSYIAGHAYVTGEIRAGRDCTVNPYATVRGRVTLGNGVRIGAHSSLLGFNHGFAPDAPVHRQPLTSEGIVLGDDVWIGSNVVVLDGVTIGDHCVVGAGAVVTKDLALWTIAAGNPARPLRDRRGGSHPSRTGTTHTGDAVARFSERARAQAAAVLARSWNDTTGRYSDRPGAPATVRAHCDAVEIADLLLNAPPAQLPAAEHAERLCALQDPASGLVPELAPGGGTDSVPGTLPAPAADGWIEDGAAEYHVLSVGYALELLGSRFTHPVHAVRRMTAEQLVARLAALPWGTRAWSAGAWVDCWATGAYRNLALGQDGPASGQASGQSGALEALFGWLGTRVDPWTGMWGGGAPATPPSPAEARLQMVNGYYRLTRGSFAQFGVPVPYPERVVDTVLAHSAEPRWFAEGRQNACNVLDVAHPLWLAGRQTRHRSDEVRAWAGQQLTQALGRWHDGAGFGFGPAGEGGSGPGREPGLQGTEMWLAIVWLLADLVGVADRLEYRPRGVHRPEPAPGAAALFAMAAVQ</sequence>
<protein>
    <submittedName>
        <fullName evidence="2">Acyltransferase</fullName>
    </submittedName>
</protein>
<keyword evidence="2" id="KW-0012">Acyltransferase</keyword>
<dbReference type="PANTHER" id="PTHR23416">
    <property type="entry name" value="SIALIC ACID SYNTHASE-RELATED"/>
    <property type="match status" value="1"/>
</dbReference>
<gene>
    <name evidence="2" type="ORF">DVK44_17725</name>
</gene>
<organism evidence="2 3">
    <name type="scientific">Streptomyces paludis</name>
    <dbReference type="NCBI Taxonomy" id="2282738"/>
    <lineage>
        <taxon>Bacteria</taxon>
        <taxon>Bacillati</taxon>
        <taxon>Actinomycetota</taxon>
        <taxon>Actinomycetes</taxon>
        <taxon>Kitasatosporales</taxon>
        <taxon>Streptomycetaceae</taxon>
        <taxon>Streptomyces</taxon>
    </lineage>
</organism>
<dbReference type="SUPFAM" id="SSF51161">
    <property type="entry name" value="Trimeric LpxA-like enzymes"/>
    <property type="match status" value="1"/>
</dbReference>
<dbReference type="Proteomes" id="UP000253868">
    <property type="component" value="Chromosome"/>
</dbReference>
<dbReference type="EMBL" id="CP031194">
    <property type="protein sequence ID" value="AXG79196.1"/>
    <property type="molecule type" value="Genomic_DNA"/>
</dbReference>
<reference evidence="3" key="1">
    <citation type="submission" date="2018-07" db="EMBL/GenBank/DDBJ databases">
        <authorList>
            <person name="Zhao J."/>
        </authorList>
    </citation>
    <scope>NUCLEOTIDE SEQUENCE [LARGE SCALE GENOMIC DNA]</scope>
    <source>
        <strain evidence="3">GSSD-12</strain>
    </source>
</reference>
<dbReference type="InterPro" id="IPR011004">
    <property type="entry name" value="Trimer_LpxA-like_sf"/>
</dbReference>
<dbReference type="Pfam" id="PF00132">
    <property type="entry name" value="Hexapep"/>
    <property type="match status" value="1"/>
</dbReference>
<dbReference type="GO" id="GO:0016746">
    <property type="term" value="F:acyltransferase activity"/>
    <property type="evidence" value="ECO:0007669"/>
    <property type="project" value="UniProtKB-KW"/>
</dbReference>
<evidence type="ECO:0000256" key="1">
    <source>
        <dbReference type="SAM" id="MobiDB-lite"/>
    </source>
</evidence>
<keyword evidence="3" id="KW-1185">Reference proteome</keyword>
<proteinExistence type="predicted"/>
<dbReference type="OrthoDB" id="2643438at2"/>
<dbReference type="Gene3D" id="2.160.10.10">
    <property type="entry name" value="Hexapeptide repeat proteins"/>
    <property type="match status" value="1"/>
</dbReference>
<name>A0A345HR72_9ACTN</name>
<dbReference type="CDD" id="cd04647">
    <property type="entry name" value="LbH_MAT_like"/>
    <property type="match status" value="1"/>
</dbReference>
<dbReference type="InterPro" id="IPR051159">
    <property type="entry name" value="Hexapeptide_acetyltransf"/>
</dbReference>
<evidence type="ECO:0000313" key="2">
    <source>
        <dbReference type="EMBL" id="AXG79196.1"/>
    </source>
</evidence>
<dbReference type="RefSeq" id="WP_114660529.1">
    <property type="nucleotide sequence ID" value="NZ_CP031194.1"/>
</dbReference>
<keyword evidence="2" id="KW-0808">Transferase</keyword>
<dbReference type="InterPro" id="IPR001451">
    <property type="entry name" value="Hexapep"/>
</dbReference>
<feature type="region of interest" description="Disordered" evidence="1">
    <location>
        <begin position="1"/>
        <end position="23"/>
    </location>
</feature>